<evidence type="ECO:0000313" key="1">
    <source>
        <dbReference type="EMBL" id="MDQ0232309.1"/>
    </source>
</evidence>
<dbReference type="Pfam" id="PF12732">
    <property type="entry name" value="YtxH"/>
    <property type="match status" value="1"/>
</dbReference>
<dbReference type="InterPro" id="IPR024623">
    <property type="entry name" value="YtxH"/>
</dbReference>
<protein>
    <submittedName>
        <fullName evidence="1">Gas vesicle protein</fullName>
    </submittedName>
</protein>
<dbReference type="RefSeq" id="WP_307344315.1">
    <property type="nucleotide sequence ID" value="NZ_JAUSUD010000020.1"/>
</dbReference>
<proteinExistence type="predicted"/>
<comment type="caution">
    <text evidence="1">The sequence shown here is derived from an EMBL/GenBank/DDBJ whole genome shotgun (WGS) entry which is preliminary data.</text>
</comment>
<dbReference type="PANTHER" id="PTHR35792:SF3">
    <property type="entry name" value="IG HYPOTHETICAL 17707"/>
    <property type="match status" value="1"/>
</dbReference>
<name>A0ABT9ZK95_9BACI</name>
<dbReference type="EMBL" id="JAUSUD010000020">
    <property type="protein sequence ID" value="MDQ0232309.1"/>
    <property type="molecule type" value="Genomic_DNA"/>
</dbReference>
<organism evidence="1 2">
    <name type="scientific">Metabacillus malikii</name>
    <dbReference type="NCBI Taxonomy" id="1504265"/>
    <lineage>
        <taxon>Bacteria</taxon>
        <taxon>Bacillati</taxon>
        <taxon>Bacillota</taxon>
        <taxon>Bacilli</taxon>
        <taxon>Bacillales</taxon>
        <taxon>Bacillaceae</taxon>
        <taxon>Metabacillus</taxon>
    </lineage>
</organism>
<sequence length="117" mass="13152">MSNGKSLMYGLLVGGLLGGLATLLVTPSSGKQVRAQLQNNRNKISHSVHQVRNDSLSLKNQLVESFKDNSKVIKEVSTDFKKSLGHFKEDIEPHKTQLQKEIKEVERKLKQLEQSIQ</sequence>
<gene>
    <name evidence="1" type="ORF">J2S19_003619</name>
</gene>
<dbReference type="InterPro" id="IPR052928">
    <property type="entry name" value="Desiccation-related_membrane"/>
</dbReference>
<keyword evidence="2" id="KW-1185">Reference proteome</keyword>
<dbReference type="PANTHER" id="PTHR35792">
    <property type="entry name" value="GENERAL STRESS PROTEIN"/>
    <property type="match status" value="1"/>
</dbReference>
<evidence type="ECO:0000313" key="2">
    <source>
        <dbReference type="Proteomes" id="UP001234495"/>
    </source>
</evidence>
<dbReference type="Proteomes" id="UP001234495">
    <property type="component" value="Unassembled WGS sequence"/>
</dbReference>
<reference evidence="1 2" key="1">
    <citation type="submission" date="2023-07" db="EMBL/GenBank/DDBJ databases">
        <title>Genomic Encyclopedia of Type Strains, Phase IV (KMG-IV): sequencing the most valuable type-strain genomes for metagenomic binning, comparative biology and taxonomic classification.</title>
        <authorList>
            <person name="Goeker M."/>
        </authorList>
    </citation>
    <scope>NUCLEOTIDE SEQUENCE [LARGE SCALE GENOMIC DNA]</scope>
    <source>
        <strain evidence="1 2">DSM 29005</strain>
    </source>
</reference>
<accession>A0ABT9ZK95</accession>